<evidence type="ECO:0000259" key="1">
    <source>
        <dbReference type="Pfam" id="PF13462"/>
    </source>
</evidence>
<dbReference type="InterPro" id="IPR012336">
    <property type="entry name" value="Thioredoxin-like_fold"/>
</dbReference>
<sequence length="173" mass="19332">MTDAITLSDTGFHFGVKDAPLKLTVITNLACPHCSAFFDNYETELLPAIENKQLELVLKPFDKPKEGLLKGNLVHLFLDYKDQAKTNPIILQLFKDQAEWKQLTDNEIKTYLSENYGLTAQPDNTDYSLTITQEAVSFDATSVPTALLSRKGAAPVKVTQEELKKELETLAVK</sequence>
<dbReference type="PATRIC" id="fig|1395513.3.peg.1188"/>
<accession>V6IZ87</accession>
<dbReference type="RefSeq" id="WP_023509459.1">
    <property type="nucleotide sequence ID" value="NZ_AWTC01000004.1"/>
</dbReference>
<dbReference type="AlphaFoldDB" id="V6IZ87"/>
<organism evidence="2 3">
    <name type="scientific">Sporolactobacillus laevolacticus DSM 442</name>
    <dbReference type="NCBI Taxonomy" id="1395513"/>
    <lineage>
        <taxon>Bacteria</taxon>
        <taxon>Bacillati</taxon>
        <taxon>Bacillota</taxon>
        <taxon>Bacilli</taxon>
        <taxon>Bacillales</taxon>
        <taxon>Sporolactobacillaceae</taxon>
        <taxon>Sporolactobacillus</taxon>
    </lineage>
</organism>
<dbReference type="Pfam" id="PF13462">
    <property type="entry name" value="Thioredoxin_4"/>
    <property type="match status" value="1"/>
</dbReference>
<evidence type="ECO:0000313" key="3">
    <source>
        <dbReference type="Proteomes" id="UP000018296"/>
    </source>
</evidence>
<dbReference type="Gene3D" id="3.40.30.10">
    <property type="entry name" value="Glutaredoxin"/>
    <property type="match status" value="1"/>
</dbReference>
<comment type="caution">
    <text evidence="2">The sequence shown here is derived from an EMBL/GenBank/DDBJ whole genome shotgun (WGS) entry which is preliminary data.</text>
</comment>
<name>V6IZ87_9BACL</name>
<keyword evidence="3" id="KW-1185">Reference proteome</keyword>
<dbReference type="Proteomes" id="UP000018296">
    <property type="component" value="Unassembled WGS sequence"/>
</dbReference>
<dbReference type="EMBL" id="AWTC01000004">
    <property type="protein sequence ID" value="EST12760.1"/>
    <property type="molecule type" value="Genomic_DNA"/>
</dbReference>
<dbReference type="SUPFAM" id="SSF52833">
    <property type="entry name" value="Thioredoxin-like"/>
    <property type="match status" value="1"/>
</dbReference>
<evidence type="ECO:0000313" key="2">
    <source>
        <dbReference type="EMBL" id="EST12760.1"/>
    </source>
</evidence>
<dbReference type="Gene3D" id="1.10.1200.90">
    <property type="entry name" value="DsbA-like domain"/>
    <property type="match status" value="1"/>
</dbReference>
<reference evidence="2 3" key="1">
    <citation type="journal article" date="2013" name="Genome Announc.">
        <title>Genome Sequence of Sporolactobacillus laevolacticus DSM442, an Efficient Polymer-Grade D-Lactate Producer from Agricultural Waste Cottonseed as a Nitrogen Source.</title>
        <authorList>
            <person name="Wang H."/>
            <person name="Wang L."/>
            <person name="Ju J."/>
            <person name="Yu B."/>
            <person name="Ma Y."/>
        </authorList>
    </citation>
    <scope>NUCLEOTIDE SEQUENCE [LARGE SCALE GENOMIC DNA]</scope>
    <source>
        <strain evidence="2 3">DSM 442</strain>
    </source>
</reference>
<gene>
    <name evidence="2" type="ORF">P343_05815</name>
</gene>
<proteinExistence type="predicted"/>
<feature type="domain" description="Thioredoxin-like fold" evidence="1">
    <location>
        <begin position="9"/>
        <end position="153"/>
    </location>
</feature>
<dbReference type="OrthoDB" id="117402at2"/>
<dbReference type="STRING" id="1395513.P343_05815"/>
<dbReference type="InterPro" id="IPR036249">
    <property type="entry name" value="Thioredoxin-like_sf"/>
</dbReference>
<protein>
    <recommendedName>
        <fullName evidence="1">Thioredoxin-like fold domain-containing protein</fullName>
    </recommendedName>
</protein>
<dbReference type="eggNOG" id="COG1651">
    <property type="taxonomic scope" value="Bacteria"/>
</dbReference>